<feature type="transmembrane region" description="Helical" evidence="2">
    <location>
        <begin position="40"/>
        <end position="61"/>
    </location>
</feature>
<dbReference type="STRING" id="913774.A0A0C3CHC5"/>
<gene>
    <name evidence="3" type="ORF">OIDMADRAFT_167208</name>
</gene>
<dbReference type="InterPro" id="IPR021765">
    <property type="entry name" value="UstYa-like"/>
</dbReference>
<evidence type="ECO:0000313" key="3">
    <source>
        <dbReference type="EMBL" id="KIM98388.1"/>
    </source>
</evidence>
<keyword evidence="4" id="KW-1185">Reference proteome</keyword>
<dbReference type="Pfam" id="PF11807">
    <property type="entry name" value="UstYa"/>
    <property type="match status" value="1"/>
</dbReference>
<evidence type="ECO:0000313" key="4">
    <source>
        <dbReference type="Proteomes" id="UP000054321"/>
    </source>
</evidence>
<dbReference type="OrthoDB" id="3687641at2759"/>
<accession>A0A0C3CHC5</accession>
<evidence type="ECO:0008006" key="5">
    <source>
        <dbReference type="Google" id="ProtNLM"/>
    </source>
</evidence>
<dbReference type="GO" id="GO:0043386">
    <property type="term" value="P:mycotoxin biosynthetic process"/>
    <property type="evidence" value="ECO:0007669"/>
    <property type="project" value="InterPro"/>
</dbReference>
<evidence type="ECO:0000256" key="1">
    <source>
        <dbReference type="ARBA" id="ARBA00035112"/>
    </source>
</evidence>
<organism evidence="3 4">
    <name type="scientific">Oidiodendron maius (strain Zn)</name>
    <dbReference type="NCBI Taxonomy" id="913774"/>
    <lineage>
        <taxon>Eukaryota</taxon>
        <taxon>Fungi</taxon>
        <taxon>Dikarya</taxon>
        <taxon>Ascomycota</taxon>
        <taxon>Pezizomycotina</taxon>
        <taxon>Leotiomycetes</taxon>
        <taxon>Leotiomycetes incertae sedis</taxon>
        <taxon>Myxotrichaceae</taxon>
        <taxon>Oidiodendron</taxon>
    </lineage>
</organism>
<dbReference type="AlphaFoldDB" id="A0A0C3CHC5"/>
<protein>
    <recommendedName>
        <fullName evidence="5">Tat pathway signal sequence protein</fullName>
    </recommendedName>
</protein>
<keyword evidence="2" id="KW-1133">Transmembrane helix</keyword>
<dbReference type="InParanoid" id="A0A0C3CHC5"/>
<dbReference type="EMBL" id="KN832880">
    <property type="protein sequence ID" value="KIM98388.1"/>
    <property type="molecule type" value="Genomic_DNA"/>
</dbReference>
<comment type="similarity">
    <text evidence="1">Belongs to the ustYa family.</text>
</comment>
<keyword evidence="2" id="KW-0812">Transmembrane</keyword>
<reference evidence="4" key="2">
    <citation type="submission" date="2015-01" db="EMBL/GenBank/DDBJ databases">
        <title>Evolutionary Origins and Diversification of the Mycorrhizal Mutualists.</title>
        <authorList>
            <consortium name="DOE Joint Genome Institute"/>
            <consortium name="Mycorrhizal Genomics Consortium"/>
            <person name="Kohler A."/>
            <person name="Kuo A."/>
            <person name="Nagy L.G."/>
            <person name="Floudas D."/>
            <person name="Copeland A."/>
            <person name="Barry K.W."/>
            <person name="Cichocki N."/>
            <person name="Veneault-Fourrey C."/>
            <person name="LaButti K."/>
            <person name="Lindquist E.A."/>
            <person name="Lipzen A."/>
            <person name="Lundell T."/>
            <person name="Morin E."/>
            <person name="Murat C."/>
            <person name="Riley R."/>
            <person name="Ohm R."/>
            <person name="Sun H."/>
            <person name="Tunlid A."/>
            <person name="Henrissat B."/>
            <person name="Grigoriev I.V."/>
            <person name="Hibbett D.S."/>
            <person name="Martin F."/>
        </authorList>
    </citation>
    <scope>NUCLEOTIDE SEQUENCE [LARGE SCALE GENOMIC DNA]</scope>
    <source>
        <strain evidence="4">Zn</strain>
    </source>
</reference>
<evidence type="ECO:0000256" key="2">
    <source>
        <dbReference type="SAM" id="Phobius"/>
    </source>
</evidence>
<dbReference type="Proteomes" id="UP000054321">
    <property type="component" value="Unassembled WGS sequence"/>
</dbReference>
<keyword evidence="2" id="KW-0472">Membrane</keyword>
<dbReference type="PANTHER" id="PTHR33365:SF13">
    <property type="entry name" value="TAT PATHWAY SIGNAL SEQUENCE"/>
    <property type="match status" value="1"/>
</dbReference>
<name>A0A0C3CHC5_OIDMZ</name>
<reference evidence="3 4" key="1">
    <citation type="submission" date="2014-04" db="EMBL/GenBank/DDBJ databases">
        <authorList>
            <consortium name="DOE Joint Genome Institute"/>
            <person name="Kuo A."/>
            <person name="Martino E."/>
            <person name="Perotto S."/>
            <person name="Kohler A."/>
            <person name="Nagy L.G."/>
            <person name="Floudas D."/>
            <person name="Copeland A."/>
            <person name="Barry K.W."/>
            <person name="Cichocki N."/>
            <person name="Veneault-Fourrey C."/>
            <person name="LaButti K."/>
            <person name="Lindquist E.A."/>
            <person name="Lipzen A."/>
            <person name="Lundell T."/>
            <person name="Morin E."/>
            <person name="Murat C."/>
            <person name="Sun H."/>
            <person name="Tunlid A."/>
            <person name="Henrissat B."/>
            <person name="Grigoriev I.V."/>
            <person name="Hibbett D.S."/>
            <person name="Martin F."/>
            <person name="Nordberg H.P."/>
            <person name="Cantor M.N."/>
            <person name="Hua S.X."/>
        </authorList>
    </citation>
    <scope>NUCLEOTIDE SEQUENCE [LARGE SCALE GENOMIC DNA]</scope>
    <source>
        <strain evidence="3 4">Zn</strain>
    </source>
</reference>
<dbReference type="HOGENOM" id="CLU_042941_0_1_1"/>
<proteinExistence type="inferred from homology"/>
<dbReference type="PANTHER" id="PTHR33365">
    <property type="entry name" value="YALI0B05434P"/>
    <property type="match status" value="1"/>
</dbReference>
<sequence length="286" mass="32499">MESSTAAAEPFLIESKYIEDNTSEDWGINPPPGRHNLLRLLYLVSGILVLVFTNTTTYFLFRPTNDYLDAHCASHTSVWSPVVGDKNLKFETVFFNSTLYGSSNSIYRQKPSREVDEAWNALGLDLPPMLLTSEEAVKSGVSLDRVRVEEKDGGPGYPVIVEGFHNIHCLNLLRQALYFNADKYHDWKEGAWSNDEETLQKHIGHCVDMLRIVLMCTADTGVHPFVWAKNSNNGSIPPHVFPDFQRSHKCKNFDTILQQTRKKKALKTSKLTIYPQKDSLILPDWP</sequence>